<dbReference type="GeneID" id="54578791"/>
<organism evidence="9 10">
    <name type="scientific">Trematosphaeria pertusa</name>
    <dbReference type="NCBI Taxonomy" id="390896"/>
    <lineage>
        <taxon>Eukaryota</taxon>
        <taxon>Fungi</taxon>
        <taxon>Dikarya</taxon>
        <taxon>Ascomycota</taxon>
        <taxon>Pezizomycotina</taxon>
        <taxon>Dothideomycetes</taxon>
        <taxon>Pleosporomycetidae</taxon>
        <taxon>Pleosporales</taxon>
        <taxon>Massarineae</taxon>
        <taxon>Trematosphaeriaceae</taxon>
        <taxon>Trematosphaeria</taxon>
    </lineage>
</organism>
<dbReference type="GO" id="GO:0005539">
    <property type="term" value="F:glycosaminoglycan binding"/>
    <property type="evidence" value="ECO:0007669"/>
    <property type="project" value="TreeGrafter"/>
</dbReference>
<dbReference type="Proteomes" id="UP000800094">
    <property type="component" value="Unassembled WGS sequence"/>
</dbReference>
<dbReference type="CDD" id="cd16147">
    <property type="entry name" value="G6S"/>
    <property type="match status" value="1"/>
</dbReference>
<dbReference type="EMBL" id="ML987189">
    <property type="protein sequence ID" value="KAF2256751.1"/>
    <property type="molecule type" value="Genomic_DNA"/>
</dbReference>
<dbReference type="SUPFAM" id="SSF53649">
    <property type="entry name" value="Alkaline phosphatase-like"/>
    <property type="match status" value="1"/>
</dbReference>
<dbReference type="PROSITE" id="PS00523">
    <property type="entry name" value="SULFATASE_1"/>
    <property type="match status" value="1"/>
</dbReference>
<evidence type="ECO:0000256" key="2">
    <source>
        <dbReference type="ARBA" id="ARBA00022729"/>
    </source>
</evidence>
<evidence type="ECO:0000259" key="8">
    <source>
        <dbReference type="Pfam" id="PF00884"/>
    </source>
</evidence>
<reference evidence="9" key="1">
    <citation type="journal article" date="2020" name="Stud. Mycol.">
        <title>101 Dothideomycetes genomes: a test case for predicting lifestyles and emergence of pathogens.</title>
        <authorList>
            <person name="Haridas S."/>
            <person name="Albert R."/>
            <person name="Binder M."/>
            <person name="Bloem J."/>
            <person name="Labutti K."/>
            <person name="Salamov A."/>
            <person name="Andreopoulos B."/>
            <person name="Baker S."/>
            <person name="Barry K."/>
            <person name="Bills G."/>
            <person name="Bluhm B."/>
            <person name="Cannon C."/>
            <person name="Castanera R."/>
            <person name="Culley D."/>
            <person name="Daum C."/>
            <person name="Ezra D."/>
            <person name="Gonzalez J."/>
            <person name="Henrissat B."/>
            <person name="Kuo A."/>
            <person name="Liang C."/>
            <person name="Lipzen A."/>
            <person name="Lutzoni F."/>
            <person name="Magnuson J."/>
            <person name="Mondo S."/>
            <person name="Nolan M."/>
            <person name="Ohm R."/>
            <person name="Pangilinan J."/>
            <person name="Park H.-J."/>
            <person name="Ramirez L."/>
            <person name="Alfaro M."/>
            <person name="Sun H."/>
            <person name="Tritt A."/>
            <person name="Yoshinaga Y."/>
            <person name="Zwiers L.-H."/>
            <person name="Turgeon B."/>
            <person name="Goodwin S."/>
            <person name="Spatafora J."/>
            <person name="Crous P."/>
            <person name="Grigoriev I."/>
        </authorList>
    </citation>
    <scope>NUCLEOTIDE SEQUENCE</scope>
    <source>
        <strain evidence="9">CBS 122368</strain>
    </source>
</reference>
<dbReference type="InterPro" id="IPR012083">
    <property type="entry name" value="Arylsulfatase"/>
</dbReference>
<evidence type="ECO:0000256" key="1">
    <source>
        <dbReference type="ARBA" id="ARBA00008779"/>
    </source>
</evidence>
<dbReference type="GO" id="GO:0018958">
    <property type="term" value="P:phenol-containing compound metabolic process"/>
    <property type="evidence" value="ECO:0007669"/>
    <property type="project" value="InterPro"/>
</dbReference>
<evidence type="ECO:0000313" key="9">
    <source>
        <dbReference type="EMBL" id="KAF2256751.1"/>
    </source>
</evidence>
<dbReference type="GO" id="GO:0004065">
    <property type="term" value="F:arylsulfatase activity"/>
    <property type="evidence" value="ECO:0007669"/>
    <property type="project" value="UniProtKB-UniRule"/>
</dbReference>
<keyword evidence="4" id="KW-0325">Glycoprotein</keyword>
<dbReference type="InterPro" id="IPR000917">
    <property type="entry name" value="Sulfatase_N"/>
</dbReference>
<comment type="similarity">
    <text evidence="1 5">Belongs to the sulfatase family.</text>
</comment>
<evidence type="ECO:0000256" key="7">
    <source>
        <dbReference type="SAM" id="SignalP"/>
    </source>
</evidence>
<dbReference type="PANTHER" id="PTHR43108:SF8">
    <property type="entry name" value="SD21168P"/>
    <property type="match status" value="1"/>
</dbReference>
<dbReference type="Gene3D" id="3.40.720.10">
    <property type="entry name" value="Alkaline Phosphatase, subunit A"/>
    <property type="match status" value="1"/>
</dbReference>
<proteinExistence type="inferred from homology"/>
<gene>
    <name evidence="9" type="ORF">BU26DRAFT_473233</name>
</gene>
<dbReference type="RefSeq" id="XP_033691755.1">
    <property type="nucleotide sequence ID" value="XM_033825461.1"/>
</dbReference>
<feature type="modified residue" description="3-oxoalanine (Cys)" evidence="6">
    <location>
        <position position="71"/>
    </location>
</feature>
<evidence type="ECO:0000256" key="6">
    <source>
        <dbReference type="PIRSR" id="PIRSR000972-50"/>
    </source>
</evidence>
<evidence type="ECO:0000256" key="5">
    <source>
        <dbReference type="PIRNR" id="PIRNR000972"/>
    </source>
</evidence>
<evidence type="ECO:0000313" key="10">
    <source>
        <dbReference type="Proteomes" id="UP000800094"/>
    </source>
</evidence>
<feature type="chain" id="PRO_5025426069" description="Arylsulfatase" evidence="7">
    <location>
        <begin position="22"/>
        <end position="612"/>
    </location>
</feature>
<keyword evidence="10" id="KW-1185">Reference proteome</keyword>
<feature type="signal peptide" evidence="7">
    <location>
        <begin position="1"/>
        <end position="21"/>
    </location>
</feature>
<evidence type="ECO:0000256" key="4">
    <source>
        <dbReference type="ARBA" id="ARBA00023180"/>
    </source>
</evidence>
<accession>A0A6A6J2Y5</accession>
<dbReference type="EC" id="3.1.6.1" evidence="5"/>
<sequence length="612" mass="68898">MKLFPITAFLVLGPVAALSQAAPKTRPNFVFILTDDQDAHMGSLDYMPLTQKFLLDEGTQFIHHYCTVAICCPSRVNILTGKLSHNTNVTDVIPPYGGFPKFASQGFHKNYLPLWFQSAGYSTYYSGKIFNAHTTKNYDAPLLPGFNGSEFILDPFTYQYYNTSMTRNGGSPVNYIGQYSPDLTAQKAYGFLDEALEHQQSKSIPFFLTVAPIAPHADVELYPTMKAGPPQIAERHRHLFKDYKIPRTPNFNPEKMEFGASWVKSLPVLNDSVIEYGDWYQRQRLRSLQSVDEMVGEIVHRLEAAETLDNTYIVYTSDNGYHISQHRMHPGKECGYETDINVPFIIRGPNIAKNKVSNAVTSHTDLAPTFLSLAGIALRDDFDGQPIPLETPVTANELEGEGVDQADVNNGHGSNEHVGIEFWGLAIPEGKYGYKGKYGFEDGFGNAYRNNTYKGLRIVSDEYSLYYSVWCTNERELYDMKKDPAQVHNLLHNEDIFSNAVILGRPVSHLVDRLDALMMVLKSCKGRTCTHPWESLHPSGDITSLREAIDGHFDAFYAEQPKVGFEECRLGYFPEVEGPMEVNGYGMENDGWRHGDGGEQRPFFNADWSVMT</sequence>
<dbReference type="Pfam" id="PF00884">
    <property type="entry name" value="Sulfatase"/>
    <property type="match status" value="1"/>
</dbReference>
<dbReference type="InterPro" id="IPR017850">
    <property type="entry name" value="Alkaline_phosphatase_core_sf"/>
</dbReference>
<comment type="catalytic activity">
    <reaction evidence="5">
        <text>an aryl sulfate + H2O = a phenol + sulfate + H(+)</text>
        <dbReference type="Rhea" id="RHEA:17261"/>
        <dbReference type="ChEBI" id="CHEBI:15377"/>
        <dbReference type="ChEBI" id="CHEBI:15378"/>
        <dbReference type="ChEBI" id="CHEBI:16189"/>
        <dbReference type="ChEBI" id="CHEBI:33853"/>
        <dbReference type="ChEBI" id="CHEBI:140317"/>
        <dbReference type="EC" id="3.1.6.1"/>
    </reaction>
</comment>
<evidence type="ECO:0000256" key="3">
    <source>
        <dbReference type="ARBA" id="ARBA00022801"/>
    </source>
</evidence>
<comment type="PTM">
    <text evidence="6">The conversion to 3-oxoalanine (also known as C-formylglycine, FGly), of a serine or cysteine residue in prokaryotes and of a cysteine residue in eukaryotes, is critical for catalytic activity.</text>
</comment>
<name>A0A6A6J2Y5_9PLEO</name>
<dbReference type="AlphaFoldDB" id="A0A6A6J2Y5"/>
<dbReference type="FunFam" id="3.40.720.10:FF:000051">
    <property type="entry name" value="Arylsulfatase"/>
    <property type="match status" value="1"/>
</dbReference>
<dbReference type="OrthoDB" id="96314at2759"/>
<keyword evidence="2 7" id="KW-0732">Signal</keyword>
<feature type="domain" description="Sulfatase N-terminal" evidence="8">
    <location>
        <begin position="27"/>
        <end position="376"/>
    </location>
</feature>
<keyword evidence="3 5" id="KW-0378">Hydrolase</keyword>
<dbReference type="InterPro" id="IPR024607">
    <property type="entry name" value="Sulfatase_CS"/>
</dbReference>
<dbReference type="PANTHER" id="PTHR43108">
    <property type="entry name" value="N-ACETYLGLUCOSAMINE-6-SULFATASE FAMILY MEMBER"/>
    <property type="match status" value="1"/>
</dbReference>
<dbReference type="GO" id="GO:0008449">
    <property type="term" value="F:N-acetylglucosamine-6-sulfatase activity"/>
    <property type="evidence" value="ECO:0007669"/>
    <property type="project" value="TreeGrafter"/>
</dbReference>
<dbReference type="PIRSF" id="PIRSF000972">
    <property type="entry name" value="Arylsulf_plant"/>
    <property type="match status" value="1"/>
</dbReference>
<protein>
    <recommendedName>
        <fullName evidence="5">Arylsulfatase</fullName>
        <shortName evidence="5">AS</shortName>
        <ecNumber evidence="5">3.1.6.1</ecNumber>
    </recommendedName>
    <alternativeName>
        <fullName evidence="5">Aryl-sulfate sulphohydrolase</fullName>
    </alternativeName>
</protein>